<reference evidence="1 2" key="1">
    <citation type="submission" date="2018-11" db="EMBL/GenBank/DDBJ databases">
        <authorList>
            <consortium name="Pathogen Informatics"/>
        </authorList>
    </citation>
    <scope>NUCLEOTIDE SEQUENCE [LARGE SCALE GENOMIC DNA]</scope>
</reference>
<organism evidence="1 2">
    <name type="scientific">Dibothriocephalus latus</name>
    <name type="common">Fish tapeworm</name>
    <name type="synonym">Diphyllobothrium latum</name>
    <dbReference type="NCBI Taxonomy" id="60516"/>
    <lineage>
        <taxon>Eukaryota</taxon>
        <taxon>Metazoa</taxon>
        <taxon>Spiralia</taxon>
        <taxon>Lophotrochozoa</taxon>
        <taxon>Platyhelminthes</taxon>
        <taxon>Cestoda</taxon>
        <taxon>Eucestoda</taxon>
        <taxon>Diphyllobothriidea</taxon>
        <taxon>Diphyllobothriidae</taxon>
        <taxon>Dibothriocephalus</taxon>
    </lineage>
</organism>
<name>A0A3P7N9V6_DIBLA</name>
<dbReference type="OrthoDB" id="6276858at2759"/>
<evidence type="ECO:0000313" key="1">
    <source>
        <dbReference type="EMBL" id="VDN32238.1"/>
    </source>
</evidence>
<dbReference type="Proteomes" id="UP000281553">
    <property type="component" value="Unassembled WGS sequence"/>
</dbReference>
<proteinExistence type="predicted"/>
<dbReference type="AlphaFoldDB" id="A0A3P7N9V6"/>
<protein>
    <submittedName>
        <fullName evidence="1">Uncharacterized protein</fullName>
    </submittedName>
</protein>
<gene>
    <name evidence="1" type="ORF">DILT_LOCUS15931</name>
</gene>
<keyword evidence="2" id="KW-1185">Reference proteome</keyword>
<evidence type="ECO:0000313" key="2">
    <source>
        <dbReference type="Proteomes" id="UP000281553"/>
    </source>
</evidence>
<dbReference type="EMBL" id="UYRU01081884">
    <property type="protein sequence ID" value="VDN32238.1"/>
    <property type="molecule type" value="Genomic_DNA"/>
</dbReference>
<sequence length="82" mass="9347">MTEDQFKCLIFVSARQLPRDPETRTRLLSKIEQDPDPTLQTLTAECQRFENLKHNSAIVEQSSSSFAVHAVTRTKSMSPQKP</sequence>
<accession>A0A3P7N9V6</accession>